<dbReference type="PANTHER" id="PTHR31169:SF8">
    <property type="entry name" value="ZINC-FINGER DOMAIN OF MONOAMINE-OXIDASE A REPRESSOR R1 PROTEIN"/>
    <property type="match status" value="1"/>
</dbReference>
<keyword evidence="4" id="KW-1017">Isopeptide bond</keyword>
<keyword evidence="13" id="KW-1185">Reference proteome</keyword>
<evidence type="ECO:0000256" key="5">
    <source>
        <dbReference type="ARBA" id="ARBA00022553"/>
    </source>
</evidence>
<evidence type="ECO:0000256" key="8">
    <source>
        <dbReference type="ARBA" id="ARBA00023163"/>
    </source>
</evidence>
<evidence type="ECO:0000259" key="11">
    <source>
        <dbReference type="Pfam" id="PF10497"/>
    </source>
</evidence>
<keyword evidence="5" id="KW-0597">Phosphoprotein</keyword>
<name>A0A0G4IHS9_PLABS</name>
<evidence type="ECO:0000313" key="13">
    <source>
        <dbReference type="Proteomes" id="UP000039324"/>
    </source>
</evidence>
<organism evidence="12 13">
    <name type="scientific">Plasmodiophora brassicae</name>
    <name type="common">Clubroot disease agent</name>
    <dbReference type="NCBI Taxonomy" id="37360"/>
    <lineage>
        <taxon>Eukaryota</taxon>
        <taxon>Sar</taxon>
        <taxon>Rhizaria</taxon>
        <taxon>Endomyxa</taxon>
        <taxon>Phytomyxea</taxon>
        <taxon>Plasmodiophorida</taxon>
        <taxon>Plasmodiophoridae</taxon>
        <taxon>Plasmodiophora</taxon>
    </lineage>
</organism>
<dbReference type="GO" id="GO:0006355">
    <property type="term" value="P:regulation of DNA-templated transcription"/>
    <property type="evidence" value="ECO:0007669"/>
    <property type="project" value="InterPro"/>
</dbReference>
<evidence type="ECO:0000256" key="6">
    <source>
        <dbReference type="ARBA" id="ARBA00022843"/>
    </source>
</evidence>
<feature type="domain" description="Zinc-finger" evidence="11">
    <location>
        <begin position="154"/>
        <end position="237"/>
    </location>
</feature>
<keyword evidence="3" id="KW-0963">Cytoplasm</keyword>
<keyword evidence="7" id="KW-0805">Transcription regulation</keyword>
<evidence type="ECO:0000256" key="10">
    <source>
        <dbReference type="SAM" id="MobiDB-lite"/>
    </source>
</evidence>
<comment type="subcellular location">
    <subcellularLocation>
        <location evidence="2">Cytoplasm</location>
    </subcellularLocation>
    <subcellularLocation>
        <location evidence="1">Nucleus</location>
    </subcellularLocation>
</comment>
<dbReference type="AlphaFoldDB" id="A0A0G4IHS9"/>
<evidence type="ECO:0000256" key="3">
    <source>
        <dbReference type="ARBA" id="ARBA00022490"/>
    </source>
</evidence>
<keyword evidence="6" id="KW-0832">Ubl conjugation</keyword>
<dbReference type="InterPro" id="IPR040221">
    <property type="entry name" value="CDCA7/CDA7L"/>
</dbReference>
<feature type="region of interest" description="Disordered" evidence="10">
    <location>
        <begin position="287"/>
        <end position="330"/>
    </location>
</feature>
<gene>
    <name evidence="12" type="ORF">PBRA_003582</name>
</gene>
<dbReference type="Proteomes" id="UP000039324">
    <property type="component" value="Unassembled WGS sequence"/>
</dbReference>
<keyword evidence="8" id="KW-0804">Transcription</keyword>
<sequence>MESAAWDKVLSVIREGHVQACVLKYTDEVQRPCEATVDIADGNAVDNLPNGVLLPNGLTVIPDVESVIANPYGPVATLEFRCRTERRDQTPSSVTSALLYTEPADALIEPIELSSPTLKPRLSPVAAIGVPDEPPQLTLLTGPDRMPPPMAAVQRGTSCHQCKNARTIDQLAFCSNKFAKRTSADMRKCRKKFCQGCLAKFYNDSIDNAKSRNDWICPSCRGCCRCAACTRKRQKALSDSSALFGAHDVTVSDILGGSGGRPTMPDEQVEAQGAVVRQMKMEPMLPDSIGKVQKQARRVSAVRSEPYPTGYDGSDLPAPDGAGGSAVSMP</sequence>
<dbReference type="OrthoDB" id="298344at2759"/>
<evidence type="ECO:0000256" key="4">
    <source>
        <dbReference type="ARBA" id="ARBA00022499"/>
    </source>
</evidence>
<evidence type="ECO:0000256" key="1">
    <source>
        <dbReference type="ARBA" id="ARBA00004123"/>
    </source>
</evidence>
<dbReference type="GO" id="GO:0005737">
    <property type="term" value="C:cytoplasm"/>
    <property type="evidence" value="ECO:0007669"/>
    <property type="project" value="UniProtKB-SubCell"/>
</dbReference>
<accession>A0A0G4IHS9</accession>
<dbReference type="InterPro" id="IPR018866">
    <property type="entry name" value="Znf-4CXXC_R1"/>
</dbReference>
<evidence type="ECO:0000256" key="7">
    <source>
        <dbReference type="ARBA" id="ARBA00023015"/>
    </source>
</evidence>
<reference evidence="12 13" key="1">
    <citation type="submission" date="2015-02" db="EMBL/GenBank/DDBJ databases">
        <authorList>
            <person name="Chooi Y.-H."/>
        </authorList>
    </citation>
    <scope>NUCLEOTIDE SEQUENCE [LARGE SCALE GENOMIC DNA]</scope>
    <source>
        <strain evidence="12">E3</strain>
    </source>
</reference>
<proteinExistence type="predicted"/>
<evidence type="ECO:0000256" key="2">
    <source>
        <dbReference type="ARBA" id="ARBA00004496"/>
    </source>
</evidence>
<keyword evidence="9" id="KW-0539">Nucleus</keyword>
<dbReference type="EMBL" id="CDSF01000002">
    <property type="protein sequence ID" value="CEO94768.1"/>
    <property type="molecule type" value="Genomic_DNA"/>
</dbReference>
<protein>
    <recommendedName>
        <fullName evidence="11">Zinc-finger domain-containing protein</fullName>
    </recommendedName>
</protein>
<evidence type="ECO:0000256" key="9">
    <source>
        <dbReference type="ARBA" id="ARBA00023242"/>
    </source>
</evidence>
<evidence type="ECO:0000313" key="12">
    <source>
        <dbReference type="EMBL" id="CEO94768.1"/>
    </source>
</evidence>
<dbReference type="GO" id="GO:0005634">
    <property type="term" value="C:nucleus"/>
    <property type="evidence" value="ECO:0007669"/>
    <property type="project" value="UniProtKB-SubCell"/>
</dbReference>
<dbReference type="PANTHER" id="PTHR31169">
    <property type="entry name" value="OS05G0300700 PROTEIN"/>
    <property type="match status" value="1"/>
</dbReference>
<dbReference type="Pfam" id="PF10497">
    <property type="entry name" value="zf-4CXXC_R1"/>
    <property type="match status" value="1"/>
</dbReference>